<evidence type="ECO:0000256" key="12">
    <source>
        <dbReference type="SAM" id="Phobius"/>
    </source>
</evidence>
<evidence type="ECO:0000256" key="1">
    <source>
        <dbReference type="ARBA" id="ARBA00000085"/>
    </source>
</evidence>
<dbReference type="PANTHER" id="PTHR43065:SF34">
    <property type="entry name" value="SPORULATION KINASE A"/>
    <property type="match status" value="1"/>
</dbReference>
<dbReference type="Gene3D" id="1.10.287.130">
    <property type="match status" value="1"/>
</dbReference>
<evidence type="ECO:0000259" key="15">
    <source>
        <dbReference type="PROSITE" id="PS50113"/>
    </source>
</evidence>
<dbReference type="InterPro" id="IPR000700">
    <property type="entry name" value="PAS-assoc_C"/>
</dbReference>
<comment type="catalytic activity">
    <reaction evidence="1">
        <text>ATP + protein L-histidine = ADP + protein N-phospho-L-histidine.</text>
        <dbReference type="EC" id="2.7.13.3"/>
    </reaction>
</comment>
<evidence type="ECO:0000259" key="14">
    <source>
        <dbReference type="PROSITE" id="PS50112"/>
    </source>
</evidence>
<dbReference type="SUPFAM" id="SSF55785">
    <property type="entry name" value="PYP-like sensor domain (PAS domain)"/>
    <property type="match status" value="1"/>
</dbReference>
<keyword evidence="10" id="KW-0902">Two-component regulatory system</keyword>
<evidence type="ECO:0000256" key="8">
    <source>
        <dbReference type="ARBA" id="ARBA00022777"/>
    </source>
</evidence>
<keyword evidence="4" id="KW-1003">Cell membrane</keyword>
<dbReference type="Gene3D" id="3.30.565.10">
    <property type="entry name" value="Histidine kinase-like ATPase, C-terminal domain"/>
    <property type="match status" value="1"/>
</dbReference>
<reference evidence="17 18" key="1">
    <citation type="submission" date="2022-11" db="EMBL/GenBank/DDBJ databases">
        <title>Study of microbial diversity in lake waters.</title>
        <authorList>
            <person name="Zhang J."/>
        </authorList>
    </citation>
    <scope>NUCLEOTIDE SEQUENCE [LARGE SCALE GENOMIC DNA]</scope>
    <source>
        <strain evidence="17 18">DT12</strain>
    </source>
</reference>
<dbReference type="Pfam" id="PF00512">
    <property type="entry name" value="HisKA"/>
    <property type="match status" value="1"/>
</dbReference>
<feature type="domain" description="PAS" evidence="14">
    <location>
        <begin position="400"/>
        <end position="470"/>
    </location>
</feature>
<dbReference type="CDD" id="cd00082">
    <property type="entry name" value="HisKA"/>
    <property type="match status" value="1"/>
</dbReference>
<evidence type="ECO:0000313" key="17">
    <source>
        <dbReference type="EMBL" id="MCX7568808.1"/>
    </source>
</evidence>
<evidence type="ECO:0000313" key="18">
    <source>
        <dbReference type="Proteomes" id="UP001208017"/>
    </source>
</evidence>
<accession>A0ABT3WYN1</accession>
<dbReference type="EC" id="2.7.13.3" evidence="3"/>
<dbReference type="PROSITE" id="PS50109">
    <property type="entry name" value="HIS_KIN"/>
    <property type="match status" value="1"/>
</dbReference>
<dbReference type="CDD" id="cd00130">
    <property type="entry name" value="PAS"/>
    <property type="match status" value="1"/>
</dbReference>
<dbReference type="SMART" id="SM00388">
    <property type="entry name" value="HisKA"/>
    <property type="match status" value="1"/>
</dbReference>
<dbReference type="CDD" id="cd06225">
    <property type="entry name" value="HAMP"/>
    <property type="match status" value="1"/>
</dbReference>
<keyword evidence="11 12" id="KW-0472">Membrane</keyword>
<dbReference type="InterPro" id="IPR004358">
    <property type="entry name" value="Sig_transdc_His_kin-like_C"/>
</dbReference>
<feature type="domain" description="HAMP" evidence="16">
    <location>
        <begin position="350"/>
        <end position="402"/>
    </location>
</feature>
<dbReference type="InterPro" id="IPR013767">
    <property type="entry name" value="PAS_fold"/>
</dbReference>
<dbReference type="Proteomes" id="UP001208017">
    <property type="component" value="Unassembled WGS sequence"/>
</dbReference>
<dbReference type="InterPro" id="IPR000014">
    <property type="entry name" value="PAS"/>
</dbReference>
<name>A0ABT3WYN1_9BACL</name>
<evidence type="ECO:0000256" key="3">
    <source>
        <dbReference type="ARBA" id="ARBA00012438"/>
    </source>
</evidence>
<dbReference type="PRINTS" id="PR00344">
    <property type="entry name" value="BCTRLSENSOR"/>
</dbReference>
<dbReference type="SMART" id="SM00091">
    <property type="entry name" value="PAS"/>
    <property type="match status" value="1"/>
</dbReference>
<dbReference type="Gene3D" id="6.10.340.10">
    <property type="match status" value="1"/>
</dbReference>
<comment type="caution">
    <text evidence="17">The sequence shown here is derived from an EMBL/GenBank/DDBJ whole genome shotgun (WGS) entry which is preliminary data.</text>
</comment>
<dbReference type="InterPro" id="IPR005467">
    <property type="entry name" value="His_kinase_dom"/>
</dbReference>
<dbReference type="SMART" id="SM00304">
    <property type="entry name" value="HAMP"/>
    <property type="match status" value="1"/>
</dbReference>
<dbReference type="SMART" id="SM00387">
    <property type="entry name" value="HATPase_c"/>
    <property type="match status" value="1"/>
</dbReference>
<dbReference type="InterPro" id="IPR003660">
    <property type="entry name" value="HAMP_dom"/>
</dbReference>
<dbReference type="Pfam" id="PF00672">
    <property type="entry name" value="HAMP"/>
    <property type="match status" value="1"/>
</dbReference>
<dbReference type="InterPro" id="IPR003594">
    <property type="entry name" value="HATPase_dom"/>
</dbReference>
<evidence type="ECO:0000256" key="6">
    <source>
        <dbReference type="ARBA" id="ARBA00022679"/>
    </source>
</evidence>
<keyword evidence="5" id="KW-0597">Phosphoprotein</keyword>
<evidence type="ECO:0000256" key="11">
    <source>
        <dbReference type="ARBA" id="ARBA00023136"/>
    </source>
</evidence>
<dbReference type="InterPro" id="IPR003661">
    <property type="entry name" value="HisK_dim/P_dom"/>
</dbReference>
<evidence type="ECO:0000256" key="4">
    <source>
        <dbReference type="ARBA" id="ARBA00022475"/>
    </source>
</evidence>
<dbReference type="SUPFAM" id="SSF55874">
    <property type="entry name" value="ATPase domain of HSP90 chaperone/DNA topoisomerase II/histidine kinase"/>
    <property type="match status" value="1"/>
</dbReference>
<dbReference type="RefSeq" id="WP_267150045.1">
    <property type="nucleotide sequence ID" value="NZ_JAPMLT010000001.1"/>
</dbReference>
<keyword evidence="9" id="KW-0067">ATP-binding</keyword>
<keyword evidence="18" id="KW-1185">Reference proteome</keyword>
<protein>
    <recommendedName>
        <fullName evidence="3">histidine kinase</fullName>
        <ecNumber evidence="3">2.7.13.3</ecNumber>
    </recommendedName>
</protein>
<feature type="domain" description="Histidine kinase" evidence="13">
    <location>
        <begin position="536"/>
        <end position="741"/>
    </location>
</feature>
<dbReference type="Gene3D" id="3.30.450.20">
    <property type="entry name" value="PAS domain"/>
    <property type="match status" value="1"/>
</dbReference>
<keyword evidence="7" id="KW-0547">Nucleotide-binding</keyword>
<dbReference type="InterPro" id="IPR036890">
    <property type="entry name" value="HATPase_C_sf"/>
</dbReference>
<feature type="transmembrane region" description="Helical" evidence="12">
    <location>
        <begin position="332"/>
        <end position="353"/>
    </location>
</feature>
<feature type="domain" description="PAC" evidence="15">
    <location>
        <begin position="472"/>
        <end position="523"/>
    </location>
</feature>
<evidence type="ECO:0000256" key="5">
    <source>
        <dbReference type="ARBA" id="ARBA00022553"/>
    </source>
</evidence>
<sequence>MSIKRKLAIIFSIIISSILLINSTLHYVSTSEMLVNDQIKQMEATADEIRVAVEHSELSQQYAEDLLGEQLRLAAIAALNSLDKDAAGVTNEQLSRLAEQLGVSHITLFQRIGDDIVGVKSSDPHEVNLSTKEWGYWYTAFNQLLDQGHVTIPEGQKLPHFWSGPIGVSSSDPDHIDKWGYYYDGTTNYIIDPYFRDIYQFKRFEESTGPKAIVEETVLKRPSLLEITAFNPTAFGEEPIVTKLDGNEYIDLENRPIRFGDYTYAQEERDVDSVRKAARSREIVSYKAELNGSTVLKTFVPVEAVRPYVIGLVTDYQVIQDVLNRQLLTNTLISIGLILFVFFGSSFIAGYTVRPVQLILRKVDEMAKGHLEVRIPLDSQDELGQLANGINAMSQNLQVYTEELRSLFEHNSSAIFSLDLNATCLNINPMAQKITGYLAEEVRGRSFLDFVAEKEMHKAVAQMEEVKKGEWRSFELFLLQKDGHQIEVNIKSVPIVVSERIVGFYLIARDVTESKKTEELLRKSDKLAVVGQLAAGVAHEIRNPLTAIKGFVQLIAKSEGAKKEYVEIMLSELDRIELIIHEFLVLAKPQAVNYQQKNLLHLLQNIIAIVETQAIMNNVQILLTADADIPSIECEENQLKQVFINVLKNALEAMPDGGQITIFVLRADEDRVLIRFVDEGVGIPDERIPKLGEPFYTTKEKGTGLGLMISYKIINEHKGELSVSSQVNVGTTVDVVLPIDRKLK</sequence>
<evidence type="ECO:0000259" key="13">
    <source>
        <dbReference type="PROSITE" id="PS50109"/>
    </source>
</evidence>
<evidence type="ECO:0000259" key="16">
    <source>
        <dbReference type="PROSITE" id="PS50885"/>
    </source>
</evidence>
<dbReference type="SUPFAM" id="SSF47384">
    <property type="entry name" value="Homodimeric domain of signal transducing histidine kinase"/>
    <property type="match status" value="1"/>
</dbReference>
<keyword evidence="8" id="KW-0418">Kinase</keyword>
<dbReference type="PANTHER" id="PTHR43065">
    <property type="entry name" value="SENSOR HISTIDINE KINASE"/>
    <property type="match status" value="1"/>
</dbReference>
<dbReference type="PROSITE" id="PS50885">
    <property type="entry name" value="HAMP"/>
    <property type="match status" value="1"/>
</dbReference>
<dbReference type="EMBL" id="JAPMLT010000001">
    <property type="protein sequence ID" value="MCX7568808.1"/>
    <property type="molecule type" value="Genomic_DNA"/>
</dbReference>
<dbReference type="Pfam" id="PF02518">
    <property type="entry name" value="HATPase_c"/>
    <property type="match status" value="1"/>
</dbReference>
<dbReference type="InterPro" id="IPR036097">
    <property type="entry name" value="HisK_dim/P_sf"/>
</dbReference>
<keyword evidence="12" id="KW-1133">Transmembrane helix</keyword>
<dbReference type="NCBIfam" id="TIGR00229">
    <property type="entry name" value="sensory_box"/>
    <property type="match status" value="1"/>
</dbReference>
<dbReference type="SUPFAM" id="SSF158472">
    <property type="entry name" value="HAMP domain-like"/>
    <property type="match status" value="1"/>
</dbReference>
<dbReference type="InterPro" id="IPR035965">
    <property type="entry name" value="PAS-like_dom_sf"/>
</dbReference>
<evidence type="ECO:0000256" key="10">
    <source>
        <dbReference type="ARBA" id="ARBA00023012"/>
    </source>
</evidence>
<evidence type="ECO:0000256" key="2">
    <source>
        <dbReference type="ARBA" id="ARBA00004651"/>
    </source>
</evidence>
<dbReference type="PROSITE" id="PS50113">
    <property type="entry name" value="PAC"/>
    <property type="match status" value="1"/>
</dbReference>
<feature type="transmembrane region" description="Helical" evidence="12">
    <location>
        <begin position="7"/>
        <end position="28"/>
    </location>
</feature>
<dbReference type="Pfam" id="PF00989">
    <property type="entry name" value="PAS"/>
    <property type="match status" value="1"/>
</dbReference>
<gene>
    <name evidence="17" type="ORF">OS242_02325</name>
</gene>
<organism evidence="17 18">
    <name type="scientific">Tumebacillus lacus</name>
    <dbReference type="NCBI Taxonomy" id="2995335"/>
    <lineage>
        <taxon>Bacteria</taxon>
        <taxon>Bacillati</taxon>
        <taxon>Bacillota</taxon>
        <taxon>Bacilli</taxon>
        <taxon>Bacillales</taxon>
        <taxon>Alicyclobacillaceae</taxon>
        <taxon>Tumebacillus</taxon>
    </lineage>
</organism>
<evidence type="ECO:0000256" key="9">
    <source>
        <dbReference type="ARBA" id="ARBA00022840"/>
    </source>
</evidence>
<proteinExistence type="predicted"/>
<comment type="subcellular location">
    <subcellularLocation>
        <location evidence="2">Cell membrane</location>
        <topology evidence="2">Multi-pass membrane protein</topology>
    </subcellularLocation>
</comment>
<dbReference type="PROSITE" id="PS50112">
    <property type="entry name" value="PAS"/>
    <property type="match status" value="1"/>
</dbReference>
<keyword evidence="12" id="KW-0812">Transmembrane</keyword>
<keyword evidence="6" id="KW-0808">Transferase</keyword>
<evidence type="ECO:0000256" key="7">
    <source>
        <dbReference type="ARBA" id="ARBA00022741"/>
    </source>
</evidence>